<dbReference type="GO" id="GO:0005737">
    <property type="term" value="C:cytoplasm"/>
    <property type="evidence" value="ECO:0007669"/>
    <property type="project" value="TreeGrafter"/>
</dbReference>
<protein>
    <recommendedName>
        <fullName evidence="6">Annexin</fullName>
    </recommendedName>
</protein>
<dbReference type="STRING" id="1278073.MYSTI_05866"/>
<dbReference type="InterPro" id="IPR018502">
    <property type="entry name" value="Annexin_repeat"/>
</dbReference>
<accession>L7UHU9</accession>
<dbReference type="EMBL" id="CP004025">
    <property type="protein sequence ID" value="AGC47142.1"/>
    <property type="molecule type" value="Genomic_DNA"/>
</dbReference>
<dbReference type="Gene3D" id="1.10.220.10">
    <property type="entry name" value="Annexin"/>
    <property type="match status" value="3"/>
</dbReference>
<dbReference type="GO" id="GO:0005886">
    <property type="term" value="C:plasma membrane"/>
    <property type="evidence" value="ECO:0007669"/>
    <property type="project" value="TreeGrafter"/>
</dbReference>
<dbReference type="GO" id="GO:0005509">
    <property type="term" value="F:calcium ion binding"/>
    <property type="evidence" value="ECO:0007669"/>
    <property type="project" value="InterPro"/>
</dbReference>
<dbReference type="InterPro" id="IPR037104">
    <property type="entry name" value="Annexin_sf"/>
</dbReference>
<evidence type="ECO:0000313" key="5">
    <source>
        <dbReference type="Proteomes" id="UP000011131"/>
    </source>
</evidence>
<dbReference type="PROSITE" id="PS51897">
    <property type="entry name" value="ANNEXIN_2"/>
    <property type="match status" value="2"/>
</dbReference>
<organism evidence="4 5">
    <name type="scientific">Myxococcus stipitatus (strain DSM 14675 / JCM 12634 / Mx s8)</name>
    <dbReference type="NCBI Taxonomy" id="1278073"/>
    <lineage>
        <taxon>Bacteria</taxon>
        <taxon>Pseudomonadati</taxon>
        <taxon>Myxococcota</taxon>
        <taxon>Myxococcia</taxon>
        <taxon>Myxococcales</taxon>
        <taxon>Cystobacterineae</taxon>
        <taxon>Myxococcaceae</taxon>
        <taxon>Myxococcus</taxon>
    </lineage>
</organism>
<comment type="similarity">
    <text evidence="1">Belongs to the annexin family.</text>
</comment>
<sequence>MALDGTGNSRRLTTQVPVRRPSEEARPVAPKPAEPKPAERHERSSFTPRSTQAKPGRTAESSSLLTENSRDGKANCLDVAADWVDKATPALRARSEMVFLKDSRPGAEGQSGHVVIRQGDRIVDPSSGKNYDNLQAFLKEQPHYQPAGTLSGNAAAKIFAAPPGSAERQRAISEAKVPDSLQRMMVADSPQAAPTTQAPAYSQADADRDAASLYDAMEGGVTGWGTDEDKIFKTLEGKSPEQINLIRKGYKDHYGKDMDSVIRDELSGADERHAMALLQGDPAKSAAVQVQAELDGVFGSNEDLLKVLEKQTPEQRQATAQKFAEMNGGLKPGQSAQDFMLDRLGKELNPEQLGRARNMLAAGQSQTPEQKNQLEAQAIKDGLKKDMDGLGTDEDRIFERLEKATPEQRKILAQDEALKNRLKDELGTEDYDRAMGLMQDNPAKADAARLTSAMNGFFGADESGVRSVLEGKKPEELERIKAEYQTMTGKSLEDEIRKWDGADKDVTLRLLNPPKEGDTQGRADAAAEKLKLAVDGAGTDEDAIRDVLKGKSKAEINDISAAYQRKYGEDLRSRLDSELSGRDHLELVKQDFDLGAVNDKDPGAAQERVRRLREQQSNESGFGTWVLDNVQRGIKGGESDNDRLNRTLGDAEQAIQTGDTQKADRSVGFATDDVKSLQSSKDSLAEGAATAAVVVATTAAVVATGGAATPLAIAGYAALGATTRAATYELIQGGAAGWEDAGRQALIGAVEGGTVVLPVTKGASIATTTAAKSVATTAGREVAENTVLTAAKQGIKEGVVGGAAGGAVDAATRSETWQNGLADGLTRVAEQAATGAVIGGTAGGLTSAGITKALQPKEIPVVRNPELTGSTAHVRYDNGRVRVEVGPNVSPAQLQAHMDVARELQKFDGPLGKLREMKSRVQEKLTGMPGYGSQGFESQLEVKKLKGLISELEKTEAAAVGGLKNAGKTPESSTELARIRSELDSLNTQLRAHESAVDSLVPARGYVAAEAREGAERAKANGWPDAEKGYYWTLRSGQTEPQYIRSSTDLPRRQYDPEAGKFINSLDEGPKPPKRFEPGTTAEKAFDELGGNDPNSPFGKWFTTMKDAKILPEGADPTKSLKENIIAALQKNEAGLAGATHDSIRHGLKAPYKDKLLDHITDPARLATTQKYKDVLKATGDTQQALRAASHHEMLKVSNGLAIKEQGNLAEAWYLKTFGTKDSSTQVSVTQDHAKAQGVTLEKDRFADQVEVNDGTVRELKNVYTALGTDEKKQFLDLVKIARENLQVKAKVGDDFTDVKAQSLVMSFLDPQGVRANTNFMKTQLADLEEGAPVKFEIFNANGERKFITQADKDALGTPEMATWLDGKGSWKLPSEE</sequence>
<gene>
    <name evidence="4" type="ordered locus">MYSTI_05866</name>
</gene>
<dbReference type="GO" id="GO:0005544">
    <property type="term" value="F:calcium-dependent phospholipid binding"/>
    <property type="evidence" value="ECO:0007669"/>
    <property type="project" value="InterPro"/>
</dbReference>
<dbReference type="PANTHER" id="PTHR10502:SF102">
    <property type="entry name" value="ANNEXIN B11"/>
    <property type="match status" value="1"/>
</dbReference>
<feature type="region of interest" description="Disordered" evidence="3">
    <location>
        <begin position="1"/>
        <end position="72"/>
    </location>
</feature>
<dbReference type="HOGENOM" id="CLU_255851_0_0_7"/>
<dbReference type="SMART" id="SM00335">
    <property type="entry name" value="ANX"/>
    <property type="match status" value="3"/>
</dbReference>
<dbReference type="GO" id="GO:0001786">
    <property type="term" value="F:phosphatidylserine binding"/>
    <property type="evidence" value="ECO:0007669"/>
    <property type="project" value="TreeGrafter"/>
</dbReference>
<name>L7UHU9_MYXSD</name>
<dbReference type="Proteomes" id="UP000011131">
    <property type="component" value="Chromosome"/>
</dbReference>
<feature type="region of interest" description="Disordered" evidence="3">
    <location>
        <begin position="187"/>
        <end position="206"/>
    </location>
</feature>
<dbReference type="eggNOG" id="COG1196">
    <property type="taxonomic scope" value="Bacteria"/>
</dbReference>
<dbReference type="Pfam" id="PF00191">
    <property type="entry name" value="Annexin"/>
    <property type="match status" value="3"/>
</dbReference>
<dbReference type="eggNOG" id="COG3170">
    <property type="taxonomic scope" value="Bacteria"/>
</dbReference>
<feature type="compositionally biased region" description="Basic and acidic residues" evidence="3">
    <location>
        <begin position="33"/>
        <end position="44"/>
    </location>
</feature>
<evidence type="ECO:0000256" key="2">
    <source>
        <dbReference type="ARBA" id="ARBA00022737"/>
    </source>
</evidence>
<evidence type="ECO:0000313" key="4">
    <source>
        <dbReference type="EMBL" id="AGC47142.1"/>
    </source>
</evidence>
<feature type="region of interest" description="Disordered" evidence="3">
    <location>
        <begin position="102"/>
        <end position="128"/>
    </location>
</feature>
<dbReference type="OrthoDB" id="6007840at2"/>
<reference evidence="4 5" key="1">
    <citation type="journal article" date="2013" name="Genome Announc.">
        <title>Complete genome sequence of Myxococcus stipitatus strain DSM 14675, a fruiting myxobacterium.</title>
        <authorList>
            <person name="Huntley S."/>
            <person name="Kneip S."/>
            <person name="Treuner-Lange A."/>
            <person name="Sogaard-Andersen L."/>
        </authorList>
    </citation>
    <scope>NUCLEOTIDE SEQUENCE [LARGE SCALE GENOMIC DNA]</scope>
    <source>
        <strain evidence="5">DSM 14675 / JCM 12634 / Mx s8</strain>
    </source>
</reference>
<dbReference type="PANTHER" id="PTHR10502">
    <property type="entry name" value="ANNEXIN"/>
    <property type="match status" value="1"/>
</dbReference>
<evidence type="ECO:0000256" key="3">
    <source>
        <dbReference type="SAM" id="MobiDB-lite"/>
    </source>
</evidence>
<dbReference type="SUPFAM" id="SSF47874">
    <property type="entry name" value="Annexin"/>
    <property type="match status" value="2"/>
</dbReference>
<keyword evidence="2" id="KW-0677">Repeat</keyword>
<keyword evidence="5" id="KW-1185">Reference proteome</keyword>
<feature type="compositionally biased region" description="Polar residues" evidence="3">
    <location>
        <begin position="45"/>
        <end position="67"/>
    </location>
</feature>
<feature type="compositionally biased region" description="Polar residues" evidence="3">
    <location>
        <begin position="1"/>
        <end position="16"/>
    </location>
</feature>
<evidence type="ECO:0000256" key="1">
    <source>
        <dbReference type="ARBA" id="ARBA00007831"/>
    </source>
</evidence>
<proteinExistence type="inferred from homology"/>
<dbReference type="PATRIC" id="fig|1278073.3.peg.5946"/>
<feature type="compositionally biased region" description="Low complexity" evidence="3">
    <location>
        <begin position="187"/>
        <end position="204"/>
    </location>
</feature>
<evidence type="ECO:0008006" key="6">
    <source>
        <dbReference type="Google" id="ProtNLM"/>
    </source>
</evidence>
<dbReference type="KEGG" id="msd:MYSTI_05866"/>